<comment type="caution">
    <text evidence="2">The sequence shown here is derived from an EMBL/GenBank/DDBJ whole genome shotgun (WGS) entry which is preliminary data.</text>
</comment>
<evidence type="ECO:0000313" key="3">
    <source>
        <dbReference type="Proteomes" id="UP001163823"/>
    </source>
</evidence>
<name>A0AAD7VHR2_QUISA</name>
<dbReference type="AlphaFoldDB" id="A0AAD7VHR2"/>
<feature type="region of interest" description="Disordered" evidence="1">
    <location>
        <begin position="149"/>
        <end position="168"/>
    </location>
</feature>
<proteinExistence type="predicted"/>
<evidence type="ECO:0000313" key="2">
    <source>
        <dbReference type="EMBL" id="KAJ7976252.1"/>
    </source>
</evidence>
<keyword evidence="2" id="KW-0239">DNA-directed DNA polymerase</keyword>
<keyword evidence="3" id="KW-1185">Reference proteome</keyword>
<protein>
    <submittedName>
        <fullName evidence="2">DNA-directed DNA polymerase</fullName>
    </submittedName>
</protein>
<dbReference type="KEGG" id="qsa:O6P43_006059"/>
<feature type="compositionally biased region" description="Polar residues" evidence="1">
    <location>
        <begin position="151"/>
        <end position="161"/>
    </location>
</feature>
<accession>A0AAD7VHR2</accession>
<dbReference type="EMBL" id="JARAOO010000003">
    <property type="protein sequence ID" value="KAJ7976252.1"/>
    <property type="molecule type" value="Genomic_DNA"/>
</dbReference>
<reference evidence="2" key="1">
    <citation type="journal article" date="2023" name="Science">
        <title>Elucidation of the pathway for biosynthesis of saponin adjuvants from the soapbark tree.</title>
        <authorList>
            <person name="Reed J."/>
            <person name="Orme A."/>
            <person name="El-Demerdash A."/>
            <person name="Owen C."/>
            <person name="Martin L.B.B."/>
            <person name="Misra R.C."/>
            <person name="Kikuchi S."/>
            <person name="Rejzek M."/>
            <person name="Martin A.C."/>
            <person name="Harkess A."/>
            <person name="Leebens-Mack J."/>
            <person name="Louveau T."/>
            <person name="Stephenson M.J."/>
            <person name="Osbourn A."/>
        </authorList>
    </citation>
    <scope>NUCLEOTIDE SEQUENCE</scope>
    <source>
        <strain evidence="2">S10</strain>
    </source>
</reference>
<keyword evidence="2" id="KW-0548">Nucleotidyltransferase</keyword>
<dbReference type="Proteomes" id="UP001163823">
    <property type="component" value="Chromosome 3"/>
</dbReference>
<gene>
    <name evidence="2" type="ORF">O6P43_006059</name>
</gene>
<organism evidence="2 3">
    <name type="scientific">Quillaja saponaria</name>
    <name type="common">Soap bark tree</name>
    <dbReference type="NCBI Taxonomy" id="32244"/>
    <lineage>
        <taxon>Eukaryota</taxon>
        <taxon>Viridiplantae</taxon>
        <taxon>Streptophyta</taxon>
        <taxon>Embryophyta</taxon>
        <taxon>Tracheophyta</taxon>
        <taxon>Spermatophyta</taxon>
        <taxon>Magnoliopsida</taxon>
        <taxon>eudicotyledons</taxon>
        <taxon>Gunneridae</taxon>
        <taxon>Pentapetalae</taxon>
        <taxon>rosids</taxon>
        <taxon>fabids</taxon>
        <taxon>Fabales</taxon>
        <taxon>Quillajaceae</taxon>
        <taxon>Quillaja</taxon>
    </lineage>
</organism>
<sequence length="168" mass="18573">MTFLSGCKCIPFYNGLGNQTRTIIDTAASGTLIGKSTNDRCLLPFGKDGLKLLSQWLAERLTSRRVVGLYEIDAIAALMAQVAGLRKRFDNFGMQQEAKAAALVCEAYGEGYTIDQCPNIEVVQYVHNFNHQNNPYSNTYNPGWRNHPNLGWNNQGSQAARSNPPPGF</sequence>
<keyword evidence="2" id="KW-0808">Transferase</keyword>
<dbReference type="GO" id="GO:0003887">
    <property type="term" value="F:DNA-directed DNA polymerase activity"/>
    <property type="evidence" value="ECO:0007669"/>
    <property type="project" value="UniProtKB-KW"/>
</dbReference>
<evidence type="ECO:0000256" key="1">
    <source>
        <dbReference type="SAM" id="MobiDB-lite"/>
    </source>
</evidence>